<sequence length="185" mass="19611">MLAINKKNVGFTLIELMIAVAIIGILAAIAVPSYERYVARSKASEAPSNLLQIAALQEQFYRDFRLYALSFGSATAPTITSGVYNVDGIIAWSSAITATANASANPREYFTYSIATDTTGANKGQAFVIKAVGKSAMSSYVYAINSNNVRCKCTPDDSAVCTVSFTLTSSSTVCPTASTDKAVVW</sequence>
<dbReference type="PANTHER" id="PTHR30093">
    <property type="entry name" value="GENERAL SECRETION PATHWAY PROTEIN G"/>
    <property type="match status" value="1"/>
</dbReference>
<proteinExistence type="predicted"/>
<dbReference type="AlphaFoldDB" id="A0A1R4HGK0"/>
<keyword evidence="1" id="KW-0812">Transmembrane</keyword>
<dbReference type="InterPro" id="IPR031982">
    <property type="entry name" value="PilE-like"/>
</dbReference>
<keyword evidence="3" id="KW-1185">Reference proteome</keyword>
<dbReference type="OrthoDB" id="5296638at2"/>
<name>A0A1R4HGK0_9GAMM</name>
<evidence type="ECO:0000256" key="1">
    <source>
        <dbReference type="SAM" id="Phobius"/>
    </source>
</evidence>
<accession>A0A1R4HGK0</accession>
<dbReference type="Gene3D" id="3.30.700.10">
    <property type="entry name" value="Glycoprotein, Type 4 Pilin"/>
    <property type="match status" value="1"/>
</dbReference>
<organism evidence="2 3">
    <name type="scientific">Crenothrix polyspora</name>
    <dbReference type="NCBI Taxonomy" id="360316"/>
    <lineage>
        <taxon>Bacteria</taxon>
        <taxon>Pseudomonadati</taxon>
        <taxon>Pseudomonadota</taxon>
        <taxon>Gammaproteobacteria</taxon>
        <taxon>Methylococcales</taxon>
        <taxon>Crenotrichaceae</taxon>
        <taxon>Crenothrix</taxon>
    </lineage>
</organism>
<dbReference type="Proteomes" id="UP000195667">
    <property type="component" value="Unassembled WGS sequence"/>
</dbReference>
<reference evidence="3" key="1">
    <citation type="submission" date="2017-02" db="EMBL/GenBank/DDBJ databases">
        <authorList>
            <person name="Daims H."/>
        </authorList>
    </citation>
    <scope>NUCLEOTIDE SEQUENCE [LARGE SCALE GENOMIC DNA]</scope>
</reference>
<gene>
    <name evidence="2" type="ORF">CRENPOLYSF1_670051</name>
</gene>
<keyword evidence="1" id="KW-1133">Transmembrane helix</keyword>
<dbReference type="InterPro" id="IPR045584">
    <property type="entry name" value="Pilin-like"/>
</dbReference>
<feature type="transmembrane region" description="Helical" evidence="1">
    <location>
        <begin position="12"/>
        <end position="34"/>
    </location>
</feature>
<dbReference type="NCBIfam" id="TIGR02532">
    <property type="entry name" value="IV_pilin_GFxxxE"/>
    <property type="match status" value="1"/>
</dbReference>
<evidence type="ECO:0000313" key="3">
    <source>
        <dbReference type="Proteomes" id="UP000195667"/>
    </source>
</evidence>
<dbReference type="InterPro" id="IPR012902">
    <property type="entry name" value="N_methyl_site"/>
</dbReference>
<evidence type="ECO:0000313" key="2">
    <source>
        <dbReference type="EMBL" id="SJM95339.1"/>
    </source>
</evidence>
<dbReference type="PANTHER" id="PTHR30093:SF47">
    <property type="entry name" value="TYPE IV PILUS NON-CORE MINOR PILIN PILE"/>
    <property type="match status" value="1"/>
</dbReference>
<dbReference type="EMBL" id="FUKI01000145">
    <property type="protein sequence ID" value="SJM95339.1"/>
    <property type="molecule type" value="Genomic_DNA"/>
</dbReference>
<dbReference type="RefSeq" id="WP_140396878.1">
    <property type="nucleotide sequence ID" value="NZ_FUKI01000145.1"/>
</dbReference>
<dbReference type="SUPFAM" id="SSF54523">
    <property type="entry name" value="Pili subunits"/>
    <property type="match status" value="1"/>
</dbReference>
<dbReference type="Pfam" id="PF07963">
    <property type="entry name" value="N_methyl"/>
    <property type="match status" value="1"/>
</dbReference>
<protein>
    <submittedName>
        <fullName evidence="2">Putative Type IV pilus biogenesis protein PilE</fullName>
    </submittedName>
</protein>
<dbReference type="Pfam" id="PF16732">
    <property type="entry name" value="ComP_DUS"/>
    <property type="match status" value="1"/>
</dbReference>
<keyword evidence="1" id="KW-0472">Membrane</keyword>
<dbReference type="GO" id="GO:0043683">
    <property type="term" value="P:type IV pilus assembly"/>
    <property type="evidence" value="ECO:0007669"/>
    <property type="project" value="InterPro"/>
</dbReference>